<dbReference type="EMBL" id="VSSQ01012440">
    <property type="protein sequence ID" value="MPM49243.1"/>
    <property type="molecule type" value="Genomic_DNA"/>
</dbReference>
<reference evidence="1" key="1">
    <citation type="submission" date="2019-08" db="EMBL/GenBank/DDBJ databases">
        <authorList>
            <person name="Kucharzyk K."/>
            <person name="Murdoch R.W."/>
            <person name="Higgins S."/>
            <person name="Loffler F."/>
        </authorList>
    </citation>
    <scope>NUCLEOTIDE SEQUENCE</scope>
</reference>
<organism evidence="1">
    <name type="scientific">bioreactor metagenome</name>
    <dbReference type="NCBI Taxonomy" id="1076179"/>
    <lineage>
        <taxon>unclassified sequences</taxon>
        <taxon>metagenomes</taxon>
        <taxon>ecological metagenomes</taxon>
    </lineage>
</organism>
<proteinExistence type="predicted"/>
<gene>
    <name evidence="1" type="ORF">SDC9_95971</name>
</gene>
<sequence>MERFGPAVVFVVDGDEHIRVPGHPSFDWIIDNPAGQRTSLKEVEPMSCIDDFSVGAFCCQTRKRSSNR</sequence>
<name>A0A645AEH6_9ZZZZ</name>
<protein>
    <submittedName>
        <fullName evidence="1">Uncharacterized protein</fullName>
    </submittedName>
</protein>
<dbReference type="AlphaFoldDB" id="A0A645AEH6"/>
<evidence type="ECO:0000313" key="1">
    <source>
        <dbReference type="EMBL" id="MPM49243.1"/>
    </source>
</evidence>
<accession>A0A645AEH6</accession>
<comment type="caution">
    <text evidence="1">The sequence shown here is derived from an EMBL/GenBank/DDBJ whole genome shotgun (WGS) entry which is preliminary data.</text>
</comment>